<gene>
    <name evidence="2" type="ORF">B0T25DRAFT_345284</name>
</gene>
<organism evidence="2 3">
    <name type="scientific">Lasiosphaeria hispida</name>
    <dbReference type="NCBI Taxonomy" id="260671"/>
    <lineage>
        <taxon>Eukaryota</taxon>
        <taxon>Fungi</taxon>
        <taxon>Dikarya</taxon>
        <taxon>Ascomycota</taxon>
        <taxon>Pezizomycotina</taxon>
        <taxon>Sordariomycetes</taxon>
        <taxon>Sordariomycetidae</taxon>
        <taxon>Sordariales</taxon>
        <taxon>Lasiosphaeriaceae</taxon>
        <taxon>Lasiosphaeria</taxon>
    </lineage>
</organism>
<protein>
    <submittedName>
        <fullName evidence="2">Uncharacterized protein</fullName>
    </submittedName>
</protein>
<accession>A0AAJ0M8E6</accession>
<feature type="region of interest" description="Disordered" evidence="1">
    <location>
        <begin position="77"/>
        <end position="113"/>
    </location>
</feature>
<reference evidence="2" key="1">
    <citation type="journal article" date="2023" name="Mol. Phylogenet. Evol.">
        <title>Genome-scale phylogeny and comparative genomics of the fungal order Sordariales.</title>
        <authorList>
            <person name="Hensen N."/>
            <person name="Bonometti L."/>
            <person name="Westerberg I."/>
            <person name="Brannstrom I.O."/>
            <person name="Guillou S."/>
            <person name="Cros-Aarteil S."/>
            <person name="Calhoun S."/>
            <person name="Haridas S."/>
            <person name="Kuo A."/>
            <person name="Mondo S."/>
            <person name="Pangilinan J."/>
            <person name="Riley R."/>
            <person name="LaButti K."/>
            <person name="Andreopoulos B."/>
            <person name="Lipzen A."/>
            <person name="Chen C."/>
            <person name="Yan M."/>
            <person name="Daum C."/>
            <person name="Ng V."/>
            <person name="Clum A."/>
            <person name="Steindorff A."/>
            <person name="Ohm R.A."/>
            <person name="Martin F."/>
            <person name="Silar P."/>
            <person name="Natvig D.O."/>
            <person name="Lalanne C."/>
            <person name="Gautier V."/>
            <person name="Ament-Velasquez S.L."/>
            <person name="Kruys A."/>
            <person name="Hutchinson M.I."/>
            <person name="Powell A.J."/>
            <person name="Barry K."/>
            <person name="Miller A.N."/>
            <person name="Grigoriev I.V."/>
            <person name="Debuchy R."/>
            <person name="Gladieux P."/>
            <person name="Hiltunen Thoren M."/>
            <person name="Johannesson H."/>
        </authorList>
    </citation>
    <scope>NUCLEOTIDE SEQUENCE</scope>
    <source>
        <strain evidence="2">CBS 955.72</strain>
    </source>
</reference>
<evidence type="ECO:0000313" key="2">
    <source>
        <dbReference type="EMBL" id="KAK3341544.1"/>
    </source>
</evidence>
<dbReference type="Proteomes" id="UP001275084">
    <property type="component" value="Unassembled WGS sequence"/>
</dbReference>
<proteinExistence type="predicted"/>
<comment type="caution">
    <text evidence="2">The sequence shown here is derived from an EMBL/GenBank/DDBJ whole genome shotgun (WGS) entry which is preliminary data.</text>
</comment>
<keyword evidence="3" id="KW-1185">Reference proteome</keyword>
<evidence type="ECO:0000256" key="1">
    <source>
        <dbReference type="SAM" id="MobiDB-lite"/>
    </source>
</evidence>
<sequence length="113" mass="12126">MLRSRFLGVCSDAMAMCWAKCVVHRPGEAGGVREGGAGTDYNRHPQQTDGLAFYSGTTRGLREQVCPFQASFGCSLTPQADGNGVQRPRGGIRKRADRANVGGRARNGQREGI</sequence>
<name>A0AAJ0M8E6_9PEZI</name>
<evidence type="ECO:0000313" key="3">
    <source>
        <dbReference type="Proteomes" id="UP001275084"/>
    </source>
</evidence>
<dbReference type="EMBL" id="JAUIQD010000008">
    <property type="protein sequence ID" value="KAK3341544.1"/>
    <property type="molecule type" value="Genomic_DNA"/>
</dbReference>
<dbReference type="AlphaFoldDB" id="A0AAJ0M8E6"/>
<reference evidence="2" key="2">
    <citation type="submission" date="2023-06" db="EMBL/GenBank/DDBJ databases">
        <authorList>
            <consortium name="Lawrence Berkeley National Laboratory"/>
            <person name="Haridas S."/>
            <person name="Hensen N."/>
            <person name="Bonometti L."/>
            <person name="Westerberg I."/>
            <person name="Brannstrom I.O."/>
            <person name="Guillou S."/>
            <person name="Cros-Aarteil S."/>
            <person name="Calhoun S."/>
            <person name="Kuo A."/>
            <person name="Mondo S."/>
            <person name="Pangilinan J."/>
            <person name="Riley R."/>
            <person name="Labutti K."/>
            <person name="Andreopoulos B."/>
            <person name="Lipzen A."/>
            <person name="Chen C."/>
            <person name="Yanf M."/>
            <person name="Daum C."/>
            <person name="Ng V."/>
            <person name="Clum A."/>
            <person name="Steindorff A."/>
            <person name="Ohm R."/>
            <person name="Martin F."/>
            <person name="Silar P."/>
            <person name="Natvig D."/>
            <person name="Lalanne C."/>
            <person name="Gautier V."/>
            <person name="Ament-Velasquez S.L."/>
            <person name="Kruys A."/>
            <person name="Hutchinson M.I."/>
            <person name="Powell A.J."/>
            <person name="Barry K."/>
            <person name="Miller A.N."/>
            <person name="Grigoriev I.V."/>
            <person name="Debuchy R."/>
            <person name="Gladieux P."/>
            <person name="Thoren M.H."/>
            <person name="Johannesson H."/>
        </authorList>
    </citation>
    <scope>NUCLEOTIDE SEQUENCE</scope>
    <source>
        <strain evidence="2">CBS 955.72</strain>
    </source>
</reference>